<evidence type="ECO:0000259" key="1">
    <source>
        <dbReference type="Pfam" id="PF02121"/>
    </source>
</evidence>
<dbReference type="EMBL" id="CM031838">
    <property type="protein sequence ID" value="KAG6678437.1"/>
    <property type="molecule type" value="Genomic_DNA"/>
</dbReference>
<protein>
    <recommendedName>
        <fullName evidence="1">Phosphatidylinositol transfer protein N-terminal domain-containing protein</fullName>
    </recommendedName>
</protein>
<dbReference type="Proteomes" id="UP000811246">
    <property type="component" value="Chromosome 14"/>
</dbReference>
<dbReference type="GO" id="GO:0005548">
    <property type="term" value="F:phospholipid transporter activity"/>
    <property type="evidence" value="ECO:0007669"/>
    <property type="project" value="InterPro"/>
</dbReference>
<feature type="domain" description="Phosphatidylinositol transfer protein N-terminal" evidence="1">
    <location>
        <begin position="3"/>
        <end position="102"/>
    </location>
</feature>
<comment type="caution">
    <text evidence="2">The sequence shown here is derived from an EMBL/GenBank/DDBJ whole genome shotgun (WGS) entry which is preliminary data.</text>
</comment>
<dbReference type="InterPro" id="IPR001666">
    <property type="entry name" value="PI_transfer"/>
</dbReference>
<dbReference type="AlphaFoldDB" id="A0A922AIM7"/>
<accession>A0A922AIM7</accession>
<dbReference type="Pfam" id="PF02121">
    <property type="entry name" value="IP_trans"/>
    <property type="match status" value="1"/>
</dbReference>
<dbReference type="PANTHER" id="PTHR10658">
    <property type="entry name" value="PHOSPHATIDYLINOSITOL TRANSFER PROTEIN"/>
    <property type="match status" value="1"/>
</dbReference>
<evidence type="ECO:0000313" key="3">
    <source>
        <dbReference type="Proteomes" id="UP000811246"/>
    </source>
</evidence>
<organism evidence="2 3">
    <name type="scientific">Carya illinoinensis</name>
    <name type="common">Pecan</name>
    <dbReference type="NCBI Taxonomy" id="32201"/>
    <lineage>
        <taxon>Eukaryota</taxon>
        <taxon>Viridiplantae</taxon>
        <taxon>Streptophyta</taxon>
        <taxon>Embryophyta</taxon>
        <taxon>Tracheophyta</taxon>
        <taxon>Spermatophyta</taxon>
        <taxon>Magnoliopsida</taxon>
        <taxon>eudicotyledons</taxon>
        <taxon>Gunneridae</taxon>
        <taxon>Pentapetalae</taxon>
        <taxon>rosids</taxon>
        <taxon>fabids</taxon>
        <taxon>Fagales</taxon>
        <taxon>Juglandaceae</taxon>
        <taxon>Carya</taxon>
    </lineage>
</organism>
<proteinExistence type="predicted"/>
<sequence>MVHIKEFRIVMPVSLEEYHVAHMFVVMKMSQQHTTGEEGIEVVENRPFEDNTLGKGQYTNKIYRLQSKIPSWLTTFATADALVVQEEAWNAFPLCKSGLSCYHENFV</sequence>
<reference evidence="2" key="1">
    <citation type="submission" date="2021-01" db="EMBL/GenBank/DDBJ databases">
        <authorList>
            <person name="Lovell J.T."/>
            <person name="Bentley N."/>
            <person name="Bhattarai G."/>
            <person name="Jenkins J.W."/>
            <person name="Sreedasyam A."/>
            <person name="Alarcon Y."/>
            <person name="Bock C."/>
            <person name="Boston L."/>
            <person name="Carlson J."/>
            <person name="Cervantes K."/>
            <person name="Clermont K."/>
            <person name="Krom N."/>
            <person name="Kubenka K."/>
            <person name="Mamidi S."/>
            <person name="Mattison C."/>
            <person name="Monteros M."/>
            <person name="Pisani C."/>
            <person name="Plott C."/>
            <person name="Rajasekar S."/>
            <person name="Rhein H.S."/>
            <person name="Rohla C."/>
            <person name="Song M."/>
            <person name="Hilaire R.S."/>
            <person name="Shu S."/>
            <person name="Wells L."/>
            <person name="Wang X."/>
            <person name="Webber J."/>
            <person name="Heerema R.J."/>
            <person name="Klein P."/>
            <person name="Conner P."/>
            <person name="Grauke L."/>
            <person name="Grimwood J."/>
            <person name="Schmutz J."/>
            <person name="Randall J.J."/>
        </authorList>
    </citation>
    <scope>NUCLEOTIDE SEQUENCE</scope>
    <source>
        <tissue evidence="2">Leaf</tissue>
    </source>
</reference>
<evidence type="ECO:0000313" key="2">
    <source>
        <dbReference type="EMBL" id="KAG6678437.1"/>
    </source>
</evidence>
<gene>
    <name evidence="2" type="ORF">I3842_14G080300</name>
</gene>
<dbReference type="PANTHER" id="PTHR10658:SF11">
    <property type="entry name" value="VIBRATOR, ISOFORM B"/>
    <property type="match status" value="1"/>
</dbReference>
<dbReference type="InterPro" id="IPR055261">
    <property type="entry name" value="PI_transfer_N"/>
</dbReference>
<name>A0A922AIM7_CARIL</name>